<evidence type="ECO:0000313" key="1">
    <source>
        <dbReference type="EMBL" id="OAQ83242.1"/>
    </source>
</evidence>
<dbReference type="Proteomes" id="UP000078340">
    <property type="component" value="Unassembled WGS sequence"/>
</dbReference>
<comment type="caution">
    <text evidence="1">The sequence shown here is derived from an EMBL/GenBank/DDBJ whole genome shotgun (WGS) entry which is preliminary data.</text>
</comment>
<sequence>MRGTLLLFASRHHHPISGKAVALVASPSALRRPPVNPTDAQATWPAIPTVGSGALPQWTALAPFRPHRQRPLVHALPRCKCPVARRPCLVLSDTHTTPRQLGSAGRARVRRMQGYAGYAMTSRFPPRAMRFMHDTQLHTLHFS</sequence>
<dbReference type="EMBL" id="LSBI01000008">
    <property type="protein sequence ID" value="OAQ83242.1"/>
    <property type="molecule type" value="Genomic_DNA"/>
</dbReference>
<gene>
    <name evidence="1" type="ORF">VFPFJ_09045</name>
</gene>
<organism evidence="1 2">
    <name type="scientific">Purpureocillium lilacinum</name>
    <name type="common">Paecilomyces lilacinus</name>
    <dbReference type="NCBI Taxonomy" id="33203"/>
    <lineage>
        <taxon>Eukaryota</taxon>
        <taxon>Fungi</taxon>
        <taxon>Dikarya</taxon>
        <taxon>Ascomycota</taxon>
        <taxon>Pezizomycotina</taxon>
        <taxon>Sordariomycetes</taxon>
        <taxon>Hypocreomycetidae</taxon>
        <taxon>Hypocreales</taxon>
        <taxon>Ophiocordycipitaceae</taxon>
        <taxon>Purpureocillium</taxon>
    </lineage>
</organism>
<proteinExistence type="predicted"/>
<accession>A0A179GZK9</accession>
<reference evidence="1 2" key="1">
    <citation type="submission" date="2016-02" db="EMBL/GenBank/DDBJ databases">
        <title>Biosynthesis of antibiotic leucinostatins and their inhibition on Phytophthora in bio-control Purpureocillium lilacinum.</title>
        <authorList>
            <person name="Wang G."/>
            <person name="Liu Z."/>
            <person name="Lin R."/>
            <person name="Li E."/>
            <person name="Mao Z."/>
            <person name="Ling J."/>
            <person name="Yin W."/>
            <person name="Xie B."/>
        </authorList>
    </citation>
    <scope>NUCLEOTIDE SEQUENCE [LARGE SCALE GENOMIC DNA]</scope>
    <source>
        <strain evidence="1">PLFJ-1</strain>
    </source>
</reference>
<dbReference type="AlphaFoldDB" id="A0A179GZK9"/>
<evidence type="ECO:0000313" key="2">
    <source>
        <dbReference type="Proteomes" id="UP000078340"/>
    </source>
</evidence>
<name>A0A179GZK9_PURLI</name>
<protein>
    <submittedName>
        <fullName evidence="1">Uncharacterized protein</fullName>
    </submittedName>
</protein>